<protein>
    <recommendedName>
        <fullName evidence="2">NERD domain-containing protein</fullName>
    </recommendedName>
</protein>
<dbReference type="InterPro" id="IPR011528">
    <property type="entry name" value="NERD"/>
</dbReference>
<keyword evidence="1" id="KW-0472">Membrane</keyword>
<keyword evidence="4" id="KW-1185">Reference proteome</keyword>
<dbReference type="EMBL" id="AP012050">
    <property type="protein sequence ID" value="BAM48104.1"/>
    <property type="molecule type" value="Genomic_DNA"/>
</dbReference>
<keyword evidence="1" id="KW-0812">Transmembrane</keyword>
<evidence type="ECO:0000256" key="1">
    <source>
        <dbReference type="SAM" id="Phobius"/>
    </source>
</evidence>
<organism evidence="3 4">
    <name type="scientific">Amphibacillus xylanus (strain ATCC 51415 / DSM 6626 / JCM 7361 / LMG 17667 / NBRC 15112 / Ep01)</name>
    <dbReference type="NCBI Taxonomy" id="698758"/>
    <lineage>
        <taxon>Bacteria</taxon>
        <taxon>Bacillati</taxon>
        <taxon>Bacillota</taxon>
        <taxon>Bacilli</taxon>
        <taxon>Bacillales</taxon>
        <taxon>Bacillaceae</taxon>
        <taxon>Amphibacillus</taxon>
    </lineage>
</organism>
<dbReference type="AlphaFoldDB" id="K0IZY0"/>
<feature type="transmembrane region" description="Helical" evidence="1">
    <location>
        <begin position="12"/>
        <end position="34"/>
    </location>
</feature>
<dbReference type="PROSITE" id="PS50965">
    <property type="entry name" value="NERD"/>
    <property type="match status" value="1"/>
</dbReference>
<feature type="domain" description="NERD" evidence="2">
    <location>
        <begin position="36"/>
        <end position="149"/>
    </location>
</feature>
<dbReference type="OrthoDB" id="5782056at2"/>
<dbReference type="HOGENOM" id="CLU_1393772_0_0_9"/>
<evidence type="ECO:0000259" key="2">
    <source>
        <dbReference type="PROSITE" id="PS50965"/>
    </source>
</evidence>
<dbReference type="KEGG" id="axl:AXY_19720"/>
<dbReference type="STRING" id="698758.AXY_19720"/>
<sequence length="195" mass="22454">MLANFNLSDLYIFSPAGLVTIFIIAILSTTLINYRKNQKGAELIERLKQLDNDTYRLISNVNFKSSDLKIDHIVLSTYGVFIIQRYHFTGVLSGTRSDQTWTLNHKNKQRNINNPLKLLETKIPEFSKELNIKPKYIIPIIAYSNSTKLEVEPKLLNDFTLVNDNQVIESIHFHKTPKIAKTIIAEMVEKLHALQ</sequence>
<keyword evidence="1" id="KW-1133">Transmembrane helix</keyword>
<dbReference type="eggNOG" id="COG0551">
    <property type="taxonomic scope" value="Bacteria"/>
</dbReference>
<dbReference type="Proteomes" id="UP000006294">
    <property type="component" value="Chromosome"/>
</dbReference>
<evidence type="ECO:0000313" key="4">
    <source>
        <dbReference type="Proteomes" id="UP000006294"/>
    </source>
</evidence>
<gene>
    <name evidence="3" type="ordered locus">AXY_19720</name>
</gene>
<accession>K0IZY0</accession>
<proteinExistence type="predicted"/>
<reference evidence="3 4" key="1">
    <citation type="submission" date="2011-01" db="EMBL/GenBank/DDBJ databases">
        <title>Whole genome sequence of Amphibacillus xylinus NBRC 15112.</title>
        <authorList>
            <person name="Nakazawa H."/>
            <person name="Katano Y."/>
            <person name="Nakamura S."/>
            <person name="Sasagawa M."/>
            <person name="Fukada J."/>
            <person name="Arai T."/>
            <person name="Sasakura N."/>
            <person name="Mochizuki D."/>
            <person name="Hosoyama A."/>
            <person name="Harada K."/>
            <person name="Horikawa H."/>
            <person name="Kato Y."/>
            <person name="Harada T."/>
            <person name="Sasaki K."/>
            <person name="Sekiguchi M."/>
            <person name="Hodoyama M."/>
            <person name="Nishiko R."/>
            <person name="Narita H."/>
            <person name="Hanamaki A."/>
            <person name="Hata C."/>
            <person name="Konno Y."/>
            <person name="Niimura Y."/>
            <person name="Yamazaki S."/>
            <person name="Fujita N."/>
        </authorList>
    </citation>
    <scope>NUCLEOTIDE SEQUENCE [LARGE SCALE GENOMIC DNA]</scope>
    <source>
        <strain evidence="4">ATCC 51415 / DSM 6626 / JCM 7361 / LMG 17667 / NBRC 15112 / Ep01</strain>
    </source>
</reference>
<name>K0IZY0_AMPXN</name>
<dbReference type="RefSeq" id="WP_015010690.1">
    <property type="nucleotide sequence ID" value="NC_018704.1"/>
</dbReference>
<evidence type="ECO:0000313" key="3">
    <source>
        <dbReference type="EMBL" id="BAM48104.1"/>
    </source>
</evidence>
<dbReference type="Pfam" id="PF08378">
    <property type="entry name" value="NERD"/>
    <property type="match status" value="1"/>
</dbReference>